<evidence type="ECO:0000313" key="12">
    <source>
        <dbReference type="Proteomes" id="UP000194003"/>
    </source>
</evidence>
<name>A0A1Y2K110_9PROT</name>
<dbReference type="SMART" id="SM00382">
    <property type="entry name" value="AAA"/>
    <property type="match status" value="1"/>
</dbReference>
<feature type="transmembrane region" description="Helical" evidence="8">
    <location>
        <begin position="105"/>
        <end position="127"/>
    </location>
</feature>
<dbReference type="Pfam" id="PF00664">
    <property type="entry name" value="ABC_membrane"/>
    <property type="match status" value="1"/>
</dbReference>
<evidence type="ECO:0000259" key="10">
    <source>
        <dbReference type="PROSITE" id="PS50929"/>
    </source>
</evidence>
<feature type="region of interest" description="Disordered" evidence="7">
    <location>
        <begin position="598"/>
        <end position="722"/>
    </location>
</feature>
<dbReference type="InterPro" id="IPR011527">
    <property type="entry name" value="ABC1_TM_dom"/>
</dbReference>
<evidence type="ECO:0000256" key="2">
    <source>
        <dbReference type="ARBA" id="ARBA00022692"/>
    </source>
</evidence>
<dbReference type="GO" id="GO:0140359">
    <property type="term" value="F:ABC-type transporter activity"/>
    <property type="evidence" value="ECO:0007669"/>
    <property type="project" value="InterPro"/>
</dbReference>
<dbReference type="PANTHER" id="PTHR24221">
    <property type="entry name" value="ATP-BINDING CASSETTE SUB-FAMILY B"/>
    <property type="match status" value="1"/>
</dbReference>
<keyword evidence="12" id="KW-1185">Reference proteome</keyword>
<feature type="domain" description="ABC transmembrane type-1" evidence="10">
    <location>
        <begin position="1"/>
        <end position="277"/>
    </location>
</feature>
<feature type="compositionally biased region" description="Gly residues" evidence="7">
    <location>
        <begin position="610"/>
        <end position="619"/>
    </location>
</feature>
<dbReference type="Proteomes" id="UP000194003">
    <property type="component" value="Unassembled WGS sequence"/>
</dbReference>
<feature type="region of interest" description="Disordered" evidence="7">
    <location>
        <begin position="739"/>
        <end position="791"/>
    </location>
</feature>
<dbReference type="GO" id="GO:0016887">
    <property type="term" value="F:ATP hydrolysis activity"/>
    <property type="evidence" value="ECO:0007669"/>
    <property type="project" value="InterPro"/>
</dbReference>
<dbReference type="Gene3D" id="1.20.1560.10">
    <property type="entry name" value="ABC transporter type 1, transmembrane domain"/>
    <property type="match status" value="1"/>
</dbReference>
<dbReference type="GO" id="GO:0034040">
    <property type="term" value="F:ATPase-coupled lipid transmembrane transporter activity"/>
    <property type="evidence" value="ECO:0007669"/>
    <property type="project" value="TreeGrafter"/>
</dbReference>
<evidence type="ECO:0000256" key="5">
    <source>
        <dbReference type="ARBA" id="ARBA00022989"/>
    </source>
</evidence>
<comment type="caution">
    <text evidence="11">The sequence shown here is derived from an EMBL/GenBank/DDBJ whole genome shotgun (WGS) entry which is preliminary data.</text>
</comment>
<feature type="compositionally biased region" description="Pro residues" evidence="7">
    <location>
        <begin position="528"/>
        <end position="538"/>
    </location>
</feature>
<dbReference type="InterPro" id="IPR003593">
    <property type="entry name" value="AAA+_ATPase"/>
</dbReference>
<dbReference type="InterPro" id="IPR039421">
    <property type="entry name" value="Type_1_exporter"/>
</dbReference>
<evidence type="ECO:0000256" key="6">
    <source>
        <dbReference type="ARBA" id="ARBA00023136"/>
    </source>
</evidence>
<organism evidence="11 12">
    <name type="scientific">Magnetofaba australis IT-1</name>
    <dbReference type="NCBI Taxonomy" id="1434232"/>
    <lineage>
        <taxon>Bacteria</taxon>
        <taxon>Pseudomonadati</taxon>
        <taxon>Pseudomonadota</taxon>
        <taxon>Magnetococcia</taxon>
        <taxon>Magnetococcales</taxon>
        <taxon>Magnetococcaceae</taxon>
        <taxon>Magnetofaba</taxon>
    </lineage>
</organism>
<comment type="subcellular location">
    <subcellularLocation>
        <location evidence="1">Cell membrane</location>
        <topology evidence="1">Multi-pass membrane protein</topology>
    </subcellularLocation>
</comment>
<feature type="transmembrane region" description="Helical" evidence="8">
    <location>
        <begin position="27"/>
        <end position="45"/>
    </location>
</feature>
<feature type="transmembrane region" description="Helical" evidence="8">
    <location>
        <begin position="133"/>
        <end position="152"/>
    </location>
</feature>
<feature type="compositionally biased region" description="Basic and acidic residues" evidence="7">
    <location>
        <begin position="671"/>
        <end position="685"/>
    </location>
</feature>
<feature type="region of interest" description="Disordered" evidence="7">
    <location>
        <begin position="523"/>
        <end position="552"/>
    </location>
</feature>
<dbReference type="InterPro" id="IPR036640">
    <property type="entry name" value="ABC1_TM_sf"/>
</dbReference>
<dbReference type="GO" id="GO:0005886">
    <property type="term" value="C:plasma membrane"/>
    <property type="evidence" value="ECO:0007669"/>
    <property type="project" value="UniProtKB-SubCell"/>
</dbReference>
<feature type="compositionally biased region" description="Polar residues" evidence="7">
    <location>
        <begin position="643"/>
        <end position="662"/>
    </location>
</feature>
<dbReference type="InterPro" id="IPR003439">
    <property type="entry name" value="ABC_transporter-like_ATP-bd"/>
</dbReference>
<evidence type="ECO:0000256" key="8">
    <source>
        <dbReference type="SAM" id="Phobius"/>
    </source>
</evidence>
<keyword evidence="6 8" id="KW-0472">Membrane</keyword>
<dbReference type="SUPFAM" id="SSF90123">
    <property type="entry name" value="ABC transporter transmembrane region"/>
    <property type="match status" value="1"/>
</dbReference>
<dbReference type="EMBL" id="LVJN01000020">
    <property type="protein sequence ID" value="OSM01721.1"/>
    <property type="molecule type" value="Genomic_DNA"/>
</dbReference>
<feature type="compositionally biased region" description="Polar residues" evidence="7">
    <location>
        <begin position="703"/>
        <end position="716"/>
    </location>
</feature>
<dbReference type="PROSITE" id="PS50893">
    <property type="entry name" value="ABC_TRANSPORTER_2"/>
    <property type="match status" value="1"/>
</dbReference>
<feature type="transmembrane region" description="Helical" evidence="8">
    <location>
        <begin position="224"/>
        <end position="242"/>
    </location>
</feature>
<feature type="compositionally biased region" description="Low complexity" evidence="7">
    <location>
        <begin position="631"/>
        <end position="642"/>
    </location>
</feature>
<sequence length="791" mass="87308">MTLVGNLLALALPLMLLQIYDRILPNQGFSTLNLLIIGVIMAILVEAELKLIRAYVGGWVGARFEHLSSYSAMERMLFTNLPSFEKVGSGVHLERMEALGSLKDFYSGQGLQVLLDLPFVLIFLGFIYHLGDWLVLVVLTVFGIFIGAALWVGKRLKMAMNHRMTADERRLNFIIETLSGMHSIKSMAMEALMLRRYERLQEGCAVHARHVVLQSATAQGIGSFYAQFTMILVAAVGATLVIDHKLTMGGMAACSMLAGRAMGPIQQAVGVWARFQTIRLAREKVNAIFHMPVEFKSGLGEAPQIQGRITLRDVSYSFAEGREPLLHDLNIDIQPGDFVGIRGDNGSGKSSLLWLMMGALRPSGGEVLIDGEDLRQYDPRTLRDKIAYLPQKGELFQGTLLDNITMFRDELRNDAVALIERMGLDEILQHMPKGYEMDIDDGTKQALPMGIRQRIVIARALLENPQVILFDEANASLDGAGDEQLRRFMDGFRGKATVVLISSRPSWLKLADRLFDLDDGELIEQQRTPPPPPKPKPAPSADAQPPAPPRTLAEQLGDKLDEAIELSSPVVSGSSRQGEPEVDQLFVWDANPETDIADNLFSQAFENGLSSGGKSGGGANRPKASINKAPAQQQLDSAQSDSTPHSAPMQSDASGESAQPQQRVKPHGRRMSAEQRTRLKQEKRSHGQRRRNKSAAENRHTDQPQAPEQSQSTTRSDYADDTLLDSAFASGLSIEGEIDAIQEASTPPVEARNASRPQKRVKPRARRMNAEQRAQVQQTKRKRATRSWSDG</sequence>
<evidence type="ECO:0000259" key="9">
    <source>
        <dbReference type="PROSITE" id="PS50893"/>
    </source>
</evidence>
<reference evidence="11 12" key="1">
    <citation type="journal article" date="2016" name="BMC Genomics">
        <title>Combined genomic and structural analyses of a cultured magnetotactic bacterium reveals its niche adaptation to a dynamic environment.</title>
        <authorList>
            <person name="Araujo A.C."/>
            <person name="Morillo V."/>
            <person name="Cypriano J."/>
            <person name="Teixeira L.C."/>
            <person name="Leao P."/>
            <person name="Lyra S."/>
            <person name="Almeida L.G."/>
            <person name="Bazylinski D.A."/>
            <person name="Vasconcellos A.T."/>
            <person name="Abreu F."/>
            <person name="Lins U."/>
        </authorList>
    </citation>
    <scope>NUCLEOTIDE SEQUENCE [LARGE SCALE GENOMIC DNA]</scope>
    <source>
        <strain evidence="11 12">IT-1</strain>
    </source>
</reference>
<feature type="compositionally biased region" description="Basic residues" evidence="7">
    <location>
        <begin position="757"/>
        <end position="767"/>
    </location>
</feature>
<keyword evidence="5 8" id="KW-1133">Transmembrane helix</keyword>
<dbReference type="AlphaFoldDB" id="A0A1Y2K110"/>
<protein>
    <submittedName>
        <fullName evidence="11">Putative ABC transporter</fullName>
    </submittedName>
</protein>
<dbReference type="PROSITE" id="PS50929">
    <property type="entry name" value="ABC_TM1F"/>
    <property type="match status" value="1"/>
</dbReference>
<dbReference type="Gene3D" id="3.40.50.300">
    <property type="entry name" value="P-loop containing nucleotide triphosphate hydrolases"/>
    <property type="match status" value="1"/>
</dbReference>
<dbReference type="STRING" id="1434232.MAIT1_01744"/>
<dbReference type="PANTHER" id="PTHR24221:SF248">
    <property type="entry name" value="ABC TRANSPORTER TRANSMEMBRANE REGION"/>
    <property type="match status" value="1"/>
</dbReference>
<evidence type="ECO:0000256" key="7">
    <source>
        <dbReference type="SAM" id="MobiDB-lite"/>
    </source>
</evidence>
<accession>A0A1Y2K110</accession>
<evidence type="ECO:0000256" key="4">
    <source>
        <dbReference type="ARBA" id="ARBA00022840"/>
    </source>
</evidence>
<proteinExistence type="predicted"/>
<evidence type="ECO:0000256" key="3">
    <source>
        <dbReference type="ARBA" id="ARBA00022741"/>
    </source>
</evidence>
<evidence type="ECO:0000256" key="1">
    <source>
        <dbReference type="ARBA" id="ARBA00004651"/>
    </source>
</evidence>
<gene>
    <name evidence="11" type="ORF">MAIT1_01744</name>
</gene>
<evidence type="ECO:0000313" key="11">
    <source>
        <dbReference type="EMBL" id="OSM01721.1"/>
    </source>
</evidence>
<keyword evidence="2 8" id="KW-0812">Transmembrane</keyword>
<keyword evidence="4" id="KW-0067">ATP-binding</keyword>
<keyword evidence="3" id="KW-0547">Nucleotide-binding</keyword>
<dbReference type="Pfam" id="PF00005">
    <property type="entry name" value="ABC_tran"/>
    <property type="match status" value="1"/>
</dbReference>
<dbReference type="CDD" id="cd18566">
    <property type="entry name" value="ABC_6TM_PrtD_LapB_HlyB_like"/>
    <property type="match status" value="1"/>
</dbReference>
<dbReference type="InterPro" id="IPR027417">
    <property type="entry name" value="P-loop_NTPase"/>
</dbReference>
<feature type="domain" description="ABC transporter" evidence="9">
    <location>
        <begin position="309"/>
        <end position="544"/>
    </location>
</feature>
<dbReference type="GO" id="GO:0005524">
    <property type="term" value="F:ATP binding"/>
    <property type="evidence" value="ECO:0007669"/>
    <property type="project" value="UniProtKB-KW"/>
</dbReference>
<dbReference type="SUPFAM" id="SSF52540">
    <property type="entry name" value="P-loop containing nucleoside triphosphate hydrolases"/>
    <property type="match status" value="1"/>
</dbReference>